<reference evidence="2 3" key="1">
    <citation type="journal article" date="2012" name="Genome Biol.">
        <title>Genome and low-iron response of an oceanic diatom adapted to chronic iron limitation.</title>
        <authorList>
            <person name="Lommer M."/>
            <person name="Specht M."/>
            <person name="Roy A.S."/>
            <person name="Kraemer L."/>
            <person name="Andreson R."/>
            <person name="Gutowska M.A."/>
            <person name="Wolf J."/>
            <person name="Bergner S.V."/>
            <person name="Schilhabel M.B."/>
            <person name="Klostermeier U.C."/>
            <person name="Beiko R.G."/>
            <person name="Rosenstiel P."/>
            <person name="Hippler M."/>
            <person name="Laroche J."/>
        </authorList>
    </citation>
    <scope>NUCLEOTIDE SEQUENCE [LARGE SCALE GENOMIC DNA]</scope>
    <source>
        <strain evidence="2 3">CCMP1005</strain>
    </source>
</reference>
<feature type="compositionally biased region" description="Polar residues" evidence="1">
    <location>
        <begin position="46"/>
        <end position="60"/>
    </location>
</feature>
<evidence type="ECO:0000313" key="2">
    <source>
        <dbReference type="EMBL" id="EJK71091.1"/>
    </source>
</evidence>
<comment type="caution">
    <text evidence="2">The sequence shown here is derived from an EMBL/GenBank/DDBJ whole genome shotgun (WGS) entry which is preliminary data.</text>
</comment>
<organism evidence="2 3">
    <name type="scientific">Thalassiosira oceanica</name>
    <name type="common">Marine diatom</name>
    <dbReference type="NCBI Taxonomy" id="159749"/>
    <lineage>
        <taxon>Eukaryota</taxon>
        <taxon>Sar</taxon>
        <taxon>Stramenopiles</taxon>
        <taxon>Ochrophyta</taxon>
        <taxon>Bacillariophyta</taxon>
        <taxon>Coscinodiscophyceae</taxon>
        <taxon>Thalassiosirophycidae</taxon>
        <taxon>Thalassiosirales</taxon>
        <taxon>Thalassiosiraceae</taxon>
        <taxon>Thalassiosira</taxon>
    </lineage>
</organism>
<protein>
    <submittedName>
        <fullName evidence="2">Uncharacterized protein</fullName>
    </submittedName>
</protein>
<accession>K0TC99</accession>
<sequence>MGSGANLVPMSAKNVPAHEGNEALSSSHSSYEMSTRRRRSPPISLHLQNLSMPLSPSLSITDDDNDEQNESEHESCAFSNDDEVMTPKSCALSISKTKVALTGAMQSSLHLDCNLSAPFFC</sequence>
<evidence type="ECO:0000313" key="3">
    <source>
        <dbReference type="Proteomes" id="UP000266841"/>
    </source>
</evidence>
<dbReference type="EMBL" id="AGNL01007657">
    <property type="protein sequence ID" value="EJK71091.1"/>
    <property type="molecule type" value="Genomic_DNA"/>
</dbReference>
<gene>
    <name evidence="2" type="ORF">THAOC_07501</name>
</gene>
<evidence type="ECO:0000256" key="1">
    <source>
        <dbReference type="SAM" id="MobiDB-lite"/>
    </source>
</evidence>
<dbReference type="Proteomes" id="UP000266841">
    <property type="component" value="Unassembled WGS sequence"/>
</dbReference>
<keyword evidence="3" id="KW-1185">Reference proteome</keyword>
<name>K0TC99_THAOC</name>
<feature type="non-terminal residue" evidence="2">
    <location>
        <position position="121"/>
    </location>
</feature>
<feature type="compositionally biased region" description="Polar residues" evidence="1">
    <location>
        <begin position="23"/>
        <end position="33"/>
    </location>
</feature>
<dbReference type="AlphaFoldDB" id="K0TC99"/>
<feature type="region of interest" description="Disordered" evidence="1">
    <location>
        <begin position="1"/>
        <end position="80"/>
    </location>
</feature>
<proteinExistence type="predicted"/>